<keyword evidence="1" id="KW-1133">Transmembrane helix</keyword>
<evidence type="ECO:0000313" key="2">
    <source>
        <dbReference type="EMBL" id="KAE9405323.1"/>
    </source>
</evidence>
<organism evidence="2 3">
    <name type="scientific">Gymnopus androsaceus JB14</name>
    <dbReference type="NCBI Taxonomy" id="1447944"/>
    <lineage>
        <taxon>Eukaryota</taxon>
        <taxon>Fungi</taxon>
        <taxon>Dikarya</taxon>
        <taxon>Basidiomycota</taxon>
        <taxon>Agaricomycotina</taxon>
        <taxon>Agaricomycetes</taxon>
        <taxon>Agaricomycetidae</taxon>
        <taxon>Agaricales</taxon>
        <taxon>Marasmiineae</taxon>
        <taxon>Omphalotaceae</taxon>
        <taxon>Gymnopus</taxon>
    </lineage>
</organism>
<proteinExistence type="predicted"/>
<dbReference type="AlphaFoldDB" id="A0A6A4I5Z4"/>
<keyword evidence="1" id="KW-0812">Transmembrane</keyword>
<keyword evidence="1" id="KW-0472">Membrane</keyword>
<keyword evidence="3" id="KW-1185">Reference proteome</keyword>
<reference evidence="2" key="1">
    <citation type="journal article" date="2019" name="Environ. Microbiol.">
        <title>Fungal ecological strategies reflected in gene transcription - a case study of two litter decomposers.</title>
        <authorList>
            <person name="Barbi F."/>
            <person name="Kohler A."/>
            <person name="Barry K."/>
            <person name="Baskaran P."/>
            <person name="Daum C."/>
            <person name="Fauchery L."/>
            <person name="Ihrmark K."/>
            <person name="Kuo A."/>
            <person name="LaButti K."/>
            <person name="Lipzen A."/>
            <person name="Morin E."/>
            <person name="Grigoriev I.V."/>
            <person name="Henrissat B."/>
            <person name="Lindahl B."/>
            <person name="Martin F."/>
        </authorList>
    </citation>
    <scope>NUCLEOTIDE SEQUENCE</scope>
    <source>
        <strain evidence="2">JB14</strain>
    </source>
</reference>
<evidence type="ECO:0000256" key="1">
    <source>
        <dbReference type="SAM" id="Phobius"/>
    </source>
</evidence>
<protein>
    <submittedName>
        <fullName evidence="2">Uncharacterized protein</fullName>
    </submittedName>
</protein>
<gene>
    <name evidence="2" type="ORF">BT96DRAFT_988605</name>
</gene>
<sequence length="230" mass="25221">MIAIVFACRPTGKRLNALFTQLDAHSIETTDCSLSVLTKPSLGLVNSSIHLYLSRAGAGDLDGLVSEDLVLEIYDILLLKTAVPGSIRSLTTDPHLISLWIIELADAWDYATIPKHAKIIISFRISTIFIAALKDVAFFVVNRARELFKDSALGVAITTLSFSVDLMNVVGFIAFANVGRPWFLSIAANADYRPTPGCQESFFTTTPLNHGTLELALCQWLRLWAKPAKI</sequence>
<name>A0A6A4I5Z4_9AGAR</name>
<feature type="transmembrane region" description="Helical" evidence="1">
    <location>
        <begin position="121"/>
        <end position="141"/>
    </location>
</feature>
<evidence type="ECO:0000313" key="3">
    <source>
        <dbReference type="Proteomes" id="UP000799118"/>
    </source>
</evidence>
<accession>A0A6A4I5Z4</accession>
<feature type="transmembrane region" description="Helical" evidence="1">
    <location>
        <begin position="153"/>
        <end position="176"/>
    </location>
</feature>
<dbReference type="Proteomes" id="UP000799118">
    <property type="component" value="Unassembled WGS sequence"/>
</dbReference>
<dbReference type="EMBL" id="ML769410">
    <property type="protein sequence ID" value="KAE9405323.1"/>
    <property type="molecule type" value="Genomic_DNA"/>
</dbReference>